<evidence type="ECO:0000256" key="1">
    <source>
        <dbReference type="SAM" id="SignalP"/>
    </source>
</evidence>
<feature type="domain" description="Phytase-like" evidence="2">
    <location>
        <begin position="39"/>
        <end position="315"/>
    </location>
</feature>
<dbReference type="KEGG" id="fae:FAES_0850"/>
<dbReference type="InterPro" id="IPR011041">
    <property type="entry name" value="Quinoprot_gluc/sorb_DH_b-prop"/>
</dbReference>
<dbReference type="STRING" id="1166018.FAES_0850"/>
<dbReference type="SUPFAM" id="SSF50952">
    <property type="entry name" value="Soluble quinoprotein glucose dehydrogenase"/>
    <property type="match status" value="1"/>
</dbReference>
<feature type="chain" id="PRO_5003631052" description="Phytase-like domain-containing protein" evidence="1">
    <location>
        <begin position="22"/>
        <end position="335"/>
    </location>
</feature>
<dbReference type="HOGENOM" id="CLU_828321_0_0_10"/>
<keyword evidence="1" id="KW-0732">Signal</keyword>
<accession>I0K408</accession>
<dbReference type="Pfam" id="PF13449">
    <property type="entry name" value="Phytase-like"/>
    <property type="match status" value="1"/>
</dbReference>
<protein>
    <recommendedName>
        <fullName evidence="2">Phytase-like domain-containing protein</fullName>
    </recommendedName>
</protein>
<reference evidence="3 4" key="1">
    <citation type="journal article" date="2012" name="J. Bacteriol.">
        <title>Genome Sequence of Fibrella aestuarina BUZ 2T, a Filamentous Marine Bacterium.</title>
        <authorList>
            <person name="Filippini M."/>
            <person name="Qi W."/>
            <person name="Blom J."/>
            <person name="Goesmann A."/>
            <person name="Smits T.H."/>
            <person name="Bagheri H.C."/>
        </authorList>
    </citation>
    <scope>NUCLEOTIDE SEQUENCE [LARGE SCALE GENOMIC DNA]</scope>
    <source>
        <strain evidence="4">BUZ 2T</strain>
    </source>
</reference>
<evidence type="ECO:0000313" key="3">
    <source>
        <dbReference type="EMBL" id="CCG98861.1"/>
    </source>
</evidence>
<name>I0K408_9BACT</name>
<dbReference type="eggNOG" id="COG4222">
    <property type="taxonomic scope" value="Bacteria"/>
</dbReference>
<proteinExistence type="predicted"/>
<dbReference type="Proteomes" id="UP000011058">
    <property type="component" value="Chromosome"/>
</dbReference>
<keyword evidence="4" id="KW-1185">Reference proteome</keyword>
<organism evidence="3 4">
    <name type="scientific">Fibrella aestuarina BUZ 2</name>
    <dbReference type="NCBI Taxonomy" id="1166018"/>
    <lineage>
        <taxon>Bacteria</taxon>
        <taxon>Pseudomonadati</taxon>
        <taxon>Bacteroidota</taxon>
        <taxon>Cytophagia</taxon>
        <taxon>Cytophagales</taxon>
        <taxon>Spirosomataceae</taxon>
        <taxon>Fibrella</taxon>
    </lineage>
</organism>
<sequence length="335" mass="36880">MKGCCSFLLLALACLSARGQAFTFVSSTTFSPAYNGGAFRGLSGIDYVPGQGWYVVSDRGGSRTRVNEGNIFLTDKLPPDTDARQLTPKAMPFSLESIRYDARRDLVYLSAERDSAAAGEQDSTVVLALKRSELGNPAQAVRLLSWVSGSTNKGVEGLAITPSGQLWVAPEAGWAGETAMTNPTVHFLRYKEPAPGNVPDSISYPIDRFPNAYYRNDKPGGIAELLAIDDSTLLVLERAYHVFLDQDQGKREVVLARLYRAQLDAKTGAFAKTEVFNFNDPNQFSDGIRNLEGMAWGPASAEGKRRLYIVADDNFEYRPERMTTQKNQLIILETR</sequence>
<dbReference type="AlphaFoldDB" id="I0K408"/>
<feature type="signal peptide" evidence="1">
    <location>
        <begin position="1"/>
        <end position="21"/>
    </location>
</feature>
<evidence type="ECO:0000259" key="2">
    <source>
        <dbReference type="Pfam" id="PF13449"/>
    </source>
</evidence>
<gene>
    <name evidence="3" type="ORF">FAES_0850</name>
</gene>
<dbReference type="PATRIC" id="fig|1166018.3.peg.2567"/>
<evidence type="ECO:0000313" key="4">
    <source>
        <dbReference type="Proteomes" id="UP000011058"/>
    </source>
</evidence>
<dbReference type="InterPro" id="IPR027372">
    <property type="entry name" value="Phytase-like_dom"/>
</dbReference>
<dbReference type="EMBL" id="HE796683">
    <property type="protein sequence ID" value="CCG98861.1"/>
    <property type="molecule type" value="Genomic_DNA"/>
</dbReference>